<dbReference type="GO" id="GO:0006152">
    <property type="term" value="P:purine nucleoside catabolic process"/>
    <property type="evidence" value="ECO:0007669"/>
    <property type="project" value="TreeGrafter"/>
</dbReference>
<evidence type="ECO:0000313" key="5">
    <source>
        <dbReference type="EMBL" id="GHJ88667.1"/>
    </source>
</evidence>
<dbReference type="GO" id="GO:0008477">
    <property type="term" value="F:purine nucleosidase activity"/>
    <property type="evidence" value="ECO:0007669"/>
    <property type="project" value="TreeGrafter"/>
</dbReference>
<protein>
    <recommendedName>
        <fullName evidence="4">Inosine/uridine-preferring nucleoside hydrolase domain-containing protein</fullName>
    </recommendedName>
</protein>
<dbReference type="InterPro" id="IPR001910">
    <property type="entry name" value="Inosine/uridine_hydrolase_dom"/>
</dbReference>
<keyword evidence="3" id="KW-0326">Glycosidase</keyword>
<evidence type="ECO:0000256" key="3">
    <source>
        <dbReference type="ARBA" id="ARBA00023295"/>
    </source>
</evidence>
<dbReference type="InterPro" id="IPR036452">
    <property type="entry name" value="Ribo_hydro-like"/>
</dbReference>
<dbReference type="SUPFAM" id="SSF53590">
    <property type="entry name" value="Nucleoside hydrolase"/>
    <property type="match status" value="1"/>
</dbReference>
<dbReference type="Gene3D" id="3.90.245.10">
    <property type="entry name" value="Ribonucleoside hydrolase-like"/>
    <property type="match status" value="1"/>
</dbReference>
<evidence type="ECO:0000256" key="1">
    <source>
        <dbReference type="ARBA" id="ARBA00009176"/>
    </source>
</evidence>
<dbReference type="InterPro" id="IPR015910">
    <property type="entry name" value="I/U_nuclsd_hydro_CS"/>
</dbReference>
<dbReference type="GO" id="GO:0005829">
    <property type="term" value="C:cytosol"/>
    <property type="evidence" value="ECO:0007669"/>
    <property type="project" value="TreeGrafter"/>
</dbReference>
<comment type="caution">
    <text evidence="5">The sequence shown here is derived from an EMBL/GenBank/DDBJ whole genome shotgun (WGS) entry which is preliminary data.</text>
</comment>
<evidence type="ECO:0000256" key="2">
    <source>
        <dbReference type="ARBA" id="ARBA00022801"/>
    </source>
</evidence>
<dbReference type="AlphaFoldDB" id="A0A8H3TX09"/>
<dbReference type="Proteomes" id="UP000620104">
    <property type="component" value="Unassembled WGS sequence"/>
</dbReference>
<reference evidence="5" key="1">
    <citation type="submission" date="2020-07" db="EMBL/GenBank/DDBJ databases">
        <title>Draft Genome Sequence of a Deep-Sea Yeast, Naganishia (Cryptococcus) liquefaciens strain N6.</title>
        <authorList>
            <person name="Han Y.W."/>
            <person name="Kajitani R."/>
            <person name="Morimoto H."/>
            <person name="Parhat M."/>
            <person name="Tsubouchi H."/>
            <person name="Bakenova O."/>
            <person name="Ogata M."/>
            <person name="Argunhan B."/>
            <person name="Aoki R."/>
            <person name="Kajiwara S."/>
            <person name="Itoh T."/>
            <person name="Iwasaki H."/>
        </authorList>
    </citation>
    <scope>NUCLEOTIDE SEQUENCE</scope>
    <source>
        <strain evidence="5">N6</strain>
    </source>
</reference>
<sequence>MSFSNTAFTIKNCWLDCDPGHDDAIALLLALFLEESVNPIGVSTVNGNAPLLKTHVNASQLLALYRAPTTIPLHRGFAHPLLKADIPPPVSIHGTSGLDGVKHLPPPEHPAVQMWHDQHGPANTTVIEAFREMVESRLNPDGSVKEVVSVVITGPSTNVAAFKQKYPELYESGVIDRAVIMGGAFDIPQWTPYAEFNIATDPDALAELLTSRKVPVVLAPLNLTHQAIFDEETHAQLLAPGSSWKEGEPLPQPKSEFRESLSTMMTFFREAYITQFGFTKGPPLHDPLCVLHLAQPDSLAGRWAYLTVDTSESERNGETRATYFSDEPDQWEDQEKYIGDATHDRHPNCYVMETLDREAFMRVLLECVDRAEKVIASTPL</sequence>
<dbReference type="PANTHER" id="PTHR12304">
    <property type="entry name" value="INOSINE-URIDINE PREFERRING NUCLEOSIDE HYDROLASE"/>
    <property type="match status" value="1"/>
</dbReference>
<keyword evidence="2" id="KW-0378">Hydrolase</keyword>
<proteinExistence type="inferred from homology"/>
<evidence type="ECO:0000259" key="4">
    <source>
        <dbReference type="Pfam" id="PF01156"/>
    </source>
</evidence>
<comment type="similarity">
    <text evidence="1">Belongs to the IUNH family.</text>
</comment>
<organism evidence="5 6">
    <name type="scientific">Naganishia liquefaciens</name>
    <dbReference type="NCBI Taxonomy" id="104408"/>
    <lineage>
        <taxon>Eukaryota</taxon>
        <taxon>Fungi</taxon>
        <taxon>Dikarya</taxon>
        <taxon>Basidiomycota</taxon>
        <taxon>Agaricomycotina</taxon>
        <taxon>Tremellomycetes</taxon>
        <taxon>Filobasidiales</taxon>
        <taxon>Filobasidiaceae</taxon>
        <taxon>Naganishia</taxon>
    </lineage>
</organism>
<dbReference type="PANTHER" id="PTHR12304:SF4">
    <property type="entry name" value="URIDINE NUCLEOSIDASE"/>
    <property type="match status" value="1"/>
</dbReference>
<feature type="domain" description="Inosine/uridine-preferring nucleoside hydrolase" evidence="4">
    <location>
        <begin position="14"/>
        <end position="361"/>
    </location>
</feature>
<dbReference type="InterPro" id="IPR023186">
    <property type="entry name" value="IUNH"/>
</dbReference>
<gene>
    <name evidence="5" type="ORF">NliqN6_5069</name>
</gene>
<keyword evidence="6" id="KW-1185">Reference proteome</keyword>
<dbReference type="EMBL" id="BLZA01000030">
    <property type="protein sequence ID" value="GHJ88667.1"/>
    <property type="molecule type" value="Genomic_DNA"/>
</dbReference>
<dbReference type="PROSITE" id="PS01247">
    <property type="entry name" value="IUNH"/>
    <property type="match status" value="1"/>
</dbReference>
<evidence type="ECO:0000313" key="6">
    <source>
        <dbReference type="Proteomes" id="UP000620104"/>
    </source>
</evidence>
<name>A0A8H3TX09_9TREE</name>
<dbReference type="OrthoDB" id="432381at2759"/>
<accession>A0A8H3TX09</accession>
<dbReference type="Pfam" id="PF01156">
    <property type="entry name" value="IU_nuc_hydro"/>
    <property type="match status" value="1"/>
</dbReference>
<dbReference type="GO" id="GO:0045437">
    <property type="term" value="F:uridine nucleosidase activity"/>
    <property type="evidence" value="ECO:0007669"/>
    <property type="project" value="UniProtKB-ARBA"/>
</dbReference>